<evidence type="ECO:0000313" key="2">
    <source>
        <dbReference type="Proteomes" id="UP001285441"/>
    </source>
</evidence>
<comment type="caution">
    <text evidence="1">The sequence shown here is derived from an EMBL/GenBank/DDBJ whole genome shotgun (WGS) entry which is preliminary data.</text>
</comment>
<evidence type="ECO:0000313" key="1">
    <source>
        <dbReference type="EMBL" id="KAK3395208.1"/>
    </source>
</evidence>
<dbReference type="AlphaFoldDB" id="A0AAE0P8A3"/>
<keyword evidence="2" id="KW-1185">Reference proteome</keyword>
<organism evidence="1 2">
    <name type="scientific">Podospora didyma</name>
    <dbReference type="NCBI Taxonomy" id="330526"/>
    <lineage>
        <taxon>Eukaryota</taxon>
        <taxon>Fungi</taxon>
        <taxon>Dikarya</taxon>
        <taxon>Ascomycota</taxon>
        <taxon>Pezizomycotina</taxon>
        <taxon>Sordariomycetes</taxon>
        <taxon>Sordariomycetidae</taxon>
        <taxon>Sordariales</taxon>
        <taxon>Podosporaceae</taxon>
        <taxon>Podospora</taxon>
    </lineage>
</organism>
<sequence>MFVDILELLSGRSLTILLVGLAGLRLIGHLITCTENETVPKIWKQVIILRFISSLGPQKMQIRAVAFGAEAPSIHVANLSVILRAVGESKVIDKKKHVA</sequence>
<protein>
    <submittedName>
        <fullName evidence="1">Uncharacterized protein</fullName>
    </submittedName>
</protein>
<dbReference type="EMBL" id="JAULSW010000001">
    <property type="protein sequence ID" value="KAK3395208.1"/>
    <property type="molecule type" value="Genomic_DNA"/>
</dbReference>
<accession>A0AAE0P8A3</accession>
<gene>
    <name evidence="1" type="ORF">B0H63DRAFT_462812</name>
</gene>
<proteinExistence type="predicted"/>
<dbReference type="Proteomes" id="UP001285441">
    <property type="component" value="Unassembled WGS sequence"/>
</dbReference>
<reference evidence="1" key="1">
    <citation type="journal article" date="2023" name="Mol. Phylogenet. Evol.">
        <title>Genome-scale phylogeny and comparative genomics of the fungal order Sordariales.</title>
        <authorList>
            <person name="Hensen N."/>
            <person name="Bonometti L."/>
            <person name="Westerberg I."/>
            <person name="Brannstrom I.O."/>
            <person name="Guillou S."/>
            <person name="Cros-Aarteil S."/>
            <person name="Calhoun S."/>
            <person name="Haridas S."/>
            <person name="Kuo A."/>
            <person name="Mondo S."/>
            <person name="Pangilinan J."/>
            <person name="Riley R."/>
            <person name="LaButti K."/>
            <person name="Andreopoulos B."/>
            <person name="Lipzen A."/>
            <person name="Chen C."/>
            <person name="Yan M."/>
            <person name="Daum C."/>
            <person name="Ng V."/>
            <person name="Clum A."/>
            <person name="Steindorff A."/>
            <person name="Ohm R.A."/>
            <person name="Martin F."/>
            <person name="Silar P."/>
            <person name="Natvig D.O."/>
            <person name="Lalanne C."/>
            <person name="Gautier V."/>
            <person name="Ament-Velasquez S.L."/>
            <person name="Kruys A."/>
            <person name="Hutchinson M.I."/>
            <person name="Powell A.J."/>
            <person name="Barry K."/>
            <person name="Miller A.N."/>
            <person name="Grigoriev I.V."/>
            <person name="Debuchy R."/>
            <person name="Gladieux P."/>
            <person name="Hiltunen Thoren M."/>
            <person name="Johannesson H."/>
        </authorList>
    </citation>
    <scope>NUCLEOTIDE SEQUENCE</scope>
    <source>
        <strain evidence="1">CBS 232.78</strain>
    </source>
</reference>
<name>A0AAE0P8A3_9PEZI</name>
<reference evidence="1" key="2">
    <citation type="submission" date="2023-06" db="EMBL/GenBank/DDBJ databases">
        <authorList>
            <consortium name="Lawrence Berkeley National Laboratory"/>
            <person name="Haridas S."/>
            <person name="Hensen N."/>
            <person name="Bonometti L."/>
            <person name="Westerberg I."/>
            <person name="Brannstrom I.O."/>
            <person name="Guillou S."/>
            <person name="Cros-Aarteil S."/>
            <person name="Calhoun S."/>
            <person name="Kuo A."/>
            <person name="Mondo S."/>
            <person name="Pangilinan J."/>
            <person name="Riley R."/>
            <person name="LaButti K."/>
            <person name="Andreopoulos B."/>
            <person name="Lipzen A."/>
            <person name="Chen C."/>
            <person name="Yanf M."/>
            <person name="Daum C."/>
            <person name="Ng V."/>
            <person name="Clum A."/>
            <person name="Steindorff A."/>
            <person name="Ohm R."/>
            <person name="Martin F."/>
            <person name="Silar P."/>
            <person name="Natvig D."/>
            <person name="Lalanne C."/>
            <person name="Gautier V."/>
            <person name="Ament-velasquez S.L."/>
            <person name="Kruys A."/>
            <person name="Hutchinson M.I."/>
            <person name="Powell A.J."/>
            <person name="Barry K."/>
            <person name="Miller A.N."/>
            <person name="Grigoriev I.V."/>
            <person name="Debuchy R."/>
            <person name="Gladieux P."/>
            <person name="Thoren M.H."/>
            <person name="Johannesson H."/>
        </authorList>
    </citation>
    <scope>NUCLEOTIDE SEQUENCE</scope>
    <source>
        <strain evidence="1">CBS 232.78</strain>
    </source>
</reference>